<dbReference type="OrthoDB" id="165483at2"/>
<dbReference type="EMBL" id="CP040396">
    <property type="protein sequence ID" value="QCT03460.1"/>
    <property type="molecule type" value="Genomic_DNA"/>
</dbReference>
<dbReference type="InterPro" id="IPR005500">
    <property type="entry name" value="DUF309"/>
</dbReference>
<dbReference type="Pfam" id="PF03745">
    <property type="entry name" value="DUF309"/>
    <property type="match status" value="1"/>
</dbReference>
<dbReference type="SUPFAM" id="SSF140663">
    <property type="entry name" value="TTHA0068-like"/>
    <property type="match status" value="1"/>
</dbReference>
<dbReference type="InterPro" id="IPR023203">
    <property type="entry name" value="TTHA0068_sf"/>
</dbReference>
<dbReference type="Gene3D" id="1.10.3450.10">
    <property type="entry name" value="TTHA0068-like"/>
    <property type="match status" value="1"/>
</dbReference>
<dbReference type="PANTHER" id="PTHR34796">
    <property type="entry name" value="EXPRESSED PROTEIN"/>
    <property type="match status" value="1"/>
</dbReference>
<name>A0A4P8XNY7_9BACL</name>
<dbReference type="PANTHER" id="PTHR34796:SF1">
    <property type="entry name" value="EXPRESSED PROTEIN"/>
    <property type="match status" value="1"/>
</dbReference>
<dbReference type="AlphaFoldDB" id="A0A4P8XNY7"/>
<protein>
    <recommendedName>
        <fullName evidence="4">DUF309 domain-containing protein</fullName>
    </recommendedName>
</protein>
<dbReference type="RefSeq" id="WP_138226328.1">
    <property type="nucleotide sequence ID" value="NZ_CP040396.1"/>
</dbReference>
<feature type="compositionally biased region" description="Basic residues" evidence="1">
    <location>
        <begin position="147"/>
        <end position="156"/>
    </location>
</feature>
<dbReference type="Proteomes" id="UP000300879">
    <property type="component" value="Chromosome"/>
</dbReference>
<accession>A0A4P8XNY7</accession>
<feature type="region of interest" description="Disordered" evidence="1">
    <location>
        <begin position="125"/>
        <end position="156"/>
    </location>
</feature>
<reference evidence="2 3" key="1">
    <citation type="submission" date="2019-05" db="EMBL/GenBank/DDBJ databases">
        <authorList>
            <person name="Chen C."/>
        </authorList>
    </citation>
    <scope>NUCLEOTIDE SEQUENCE [LARGE SCALE GENOMIC DNA]</scope>
    <source>
        <strain evidence="2 3">HB172198</strain>
    </source>
</reference>
<evidence type="ECO:0000313" key="2">
    <source>
        <dbReference type="EMBL" id="QCT03460.1"/>
    </source>
</evidence>
<evidence type="ECO:0000256" key="1">
    <source>
        <dbReference type="SAM" id="MobiDB-lite"/>
    </source>
</evidence>
<evidence type="ECO:0008006" key="4">
    <source>
        <dbReference type="Google" id="ProtNLM"/>
    </source>
</evidence>
<organism evidence="2 3">
    <name type="scientific">Paenibacillus algicola</name>
    <dbReference type="NCBI Taxonomy" id="2565926"/>
    <lineage>
        <taxon>Bacteria</taxon>
        <taxon>Bacillati</taxon>
        <taxon>Bacillota</taxon>
        <taxon>Bacilli</taxon>
        <taxon>Bacillales</taxon>
        <taxon>Paenibacillaceae</taxon>
        <taxon>Paenibacillus</taxon>
    </lineage>
</organism>
<dbReference type="KEGG" id="palo:E6C60_2748"/>
<gene>
    <name evidence="2" type="ORF">E6C60_2748</name>
</gene>
<keyword evidence="3" id="KW-1185">Reference proteome</keyword>
<evidence type="ECO:0000313" key="3">
    <source>
        <dbReference type="Proteomes" id="UP000300879"/>
    </source>
</evidence>
<sequence length="156" mass="18514">MYDSLYAAYLIYFNRDRDYFECHEVLEELWLAKDKDPRYKGLLQVAVSLYHFRNGNIPGASKMMRYAVSRLTGLADRELGIRMDMLYKEIEHYAAQLERYREQPFPYRDLTILIADPLLQEQVERTAPEIQPNVPQRRGPQRSAKHELKHKQHGAE</sequence>
<proteinExistence type="predicted"/>